<protein>
    <submittedName>
        <fullName evidence="2">Uncharacterized protein</fullName>
    </submittedName>
</protein>
<dbReference type="EMBL" id="OIVN01004874">
    <property type="protein sequence ID" value="SPD19702.1"/>
    <property type="molecule type" value="Genomic_DNA"/>
</dbReference>
<evidence type="ECO:0000256" key="1">
    <source>
        <dbReference type="SAM" id="MobiDB-lite"/>
    </source>
</evidence>
<name>A0A2N9I4T7_FAGSY</name>
<feature type="compositionally biased region" description="Basic and acidic residues" evidence="1">
    <location>
        <begin position="56"/>
        <end position="71"/>
    </location>
</feature>
<feature type="region of interest" description="Disordered" evidence="1">
    <location>
        <begin position="40"/>
        <end position="71"/>
    </location>
</feature>
<gene>
    <name evidence="2" type="ORF">FSB_LOCUS47584</name>
</gene>
<organism evidence="2">
    <name type="scientific">Fagus sylvatica</name>
    <name type="common">Beechnut</name>
    <dbReference type="NCBI Taxonomy" id="28930"/>
    <lineage>
        <taxon>Eukaryota</taxon>
        <taxon>Viridiplantae</taxon>
        <taxon>Streptophyta</taxon>
        <taxon>Embryophyta</taxon>
        <taxon>Tracheophyta</taxon>
        <taxon>Spermatophyta</taxon>
        <taxon>Magnoliopsida</taxon>
        <taxon>eudicotyledons</taxon>
        <taxon>Gunneridae</taxon>
        <taxon>Pentapetalae</taxon>
        <taxon>rosids</taxon>
        <taxon>fabids</taxon>
        <taxon>Fagales</taxon>
        <taxon>Fagaceae</taxon>
        <taxon>Fagus</taxon>
    </lineage>
</organism>
<accession>A0A2N9I4T7</accession>
<evidence type="ECO:0000313" key="2">
    <source>
        <dbReference type="EMBL" id="SPD19702.1"/>
    </source>
</evidence>
<feature type="compositionally biased region" description="Acidic residues" evidence="1">
    <location>
        <begin position="40"/>
        <end position="50"/>
    </location>
</feature>
<reference evidence="2" key="1">
    <citation type="submission" date="2018-02" db="EMBL/GenBank/DDBJ databases">
        <authorList>
            <person name="Cohen D.B."/>
            <person name="Kent A.D."/>
        </authorList>
    </citation>
    <scope>NUCLEOTIDE SEQUENCE</scope>
</reference>
<sequence>MNDLVFVMCNLNLINKPTKKATGTTQVSLEDISSDDEWIAAEESPNEPNEEWPSVFHRDAQEKDENGDKDKEIHNLSDCELENEVRDFNDLLMDDLDGSNDIYGESLPLEDNIHQINDDLGYSH</sequence>
<proteinExistence type="predicted"/>
<dbReference type="AlphaFoldDB" id="A0A2N9I4T7"/>